<dbReference type="Proteomes" id="UP000289738">
    <property type="component" value="Chromosome A10"/>
</dbReference>
<keyword evidence="2" id="KW-1185">Reference proteome</keyword>
<dbReference type="EMBL" id="SDMP01000010">
    <property type="protein sequence ID" value="RYR35664.1"/>
    <property type="molecule type" value="Genomic_DNA"/>
</dbReference>
<reference evidence="1 2" key="1">
    <citation type="submission" date="2019-01" db="EMBL/GenBank/DDBJ databases">
        <title>Sequencing of cultivated peanut Arachis hypogaea provides insights into genome evolution and oil improvement.</title>
        <authorList>
            <person name="Chen X."/>
        </authorList>
    </citation>
    <scope>NUCLEOTIDE SEQUENCE [LARGE SCALE GENOMIC DNA]</scope>
    <source>
        <strain evidence="2">cv. Fuhuasheng</strain>
        <tissue evidence="1">Leaves</tissue>
    </source>
</reference>
<name>A0A445BAH6_ARAHY</name>
<evidence type="ECO:0000313" key="2">
    <source>
        <dbReference type="Proteomes" id="UP000289738"/>
    </source>
</evidence>
<proteinExistence type="predicted"/>
<protein>
    <submittedName>
        <fullName evidence="1">Uncharacterized protein</fullName>
    </submittedName>
</protein>
<evidence type="ECO:0000313" key="1">
    <source>
        <dbReference type="EMBL" id="RYR35664.1"/>
    </source>
</evidence>
<organism evidence="1 2">
    <name type="scientific">Arachis hypogaea</name>
    <name type="common">Peanut</name>
    <dbReference type="NCBI Taxonomy" id="3818"/>
    <lineage>
        <taxon>Eukaryota</taxon>
        <taxon>Viridiplantae</taxon>
        <taxon>Streptophyta</taxon>
        <taxon>Embryophyta</taxon>
        <taxon>Tracheophyta</taxon>
        <taxon>Spermatophyta</taxon>
        <taxon>Magnoliopsida</taxon>
        <taxon>eudicotyledons</taxon>
        <taxon>Gunneridae</taxon>
        <taxon>Pentapetalae</taxon>
        <taxon>rosids</taxon>
        <taxon>fabids</taxon>
        <taxon>Fabales</taxon>
        <taxon>Fabaceae</taxon>
        <taxon>Papilionoideae</taxon>
        <taxon>50 kb inversion clade</taxon>
        <taxon>dalbergioids sensu lato</taxon>
        <taxon>Dalbergieae</taxon>
        <taxon>Pterocarpus clade</taxon>
        <taxon>Arachis</taxon>
    </lineage>
</organism>
<sequence length="109" mass="12600">MLLVHQIYQNLHMYLMVSTKIKINTTCGDAEMGRVCKHLALICLYPAYRSAMTGVKGQKIVILLQQRRTSSSTCHRSLRLRANHALVLQEENNEMEMILFWDSVLCIVY</sequence>
<accession>A0A445BAH6</accession>
<dbReference type="AlphaFoldDB" id="A0A445BAH6"/>
<comment type="caution">
    <text evidence="1">The sequence shown here is derived from an EMBL/GenBank/DDBJ whole genome shotgun (WGS) entry which is preliminary data.</text>
</comment>
<gene>
    <name evidence="1" type="ORF">Ahy_A10g050793</name>
</gene>